<dbReference type="InterPro" id="IPR000719">
    <property type="entry name" value="Prot_kinase_dom"/>
</dbReference>
<dbReference type="RefSeq" id="WP_061608835.1">
    <property type="nucleotide sequence ID" value="NZ_JEMA01000525.1"/>
</dbReference>
<evidence type="ECO:0000256" key="1">
    <source>
        <dbReference type="ARBA" id="ARBA00022679"/>
    </source>
</evidence>
<keyword evidence="11" id="KW-1133">Transmembrane helix</keyword>
<dbReference type="Proteomes" id="UP000075260">
    <property type="component" value="Unassembled WGS sequence"/>
</dbReference>
<feature type="compositionally biased region" description="Polar residues" evidence="10">
    <location>
        <begin position="396"/>
        <end position="406"/>
    </location>
</feature>
<accession>A0A150QLJ5</accession>
<feature type="transmembrane region" description="Helical" evidence="11">
    <location>
        <begin position="710"/>
        <end position="729"/>
    </location>
</feature>
<dbReference type="PANTHER" id="PTHR48013">
    <property type="entry name" value="DUAL SPECIFICITY MITOGEN-ACTIVATED PROTEIN KINASE KINASE 5-RELATED"/>
    <property type="match status" value="1"/>
</dbReference>
<evidence type="ECO:0000256" key="11">
    <source>
        <dbReference type="SAM" id="Phobius"/>
    </source>
</evidence>
<protein>
    <recommendedName>
        <fullName evidence="6">mitogen-activated protein kinase kinase</fullName>
        <ecNumber evidence="6">2.7.12.2</ecNumber>
    </recommendedName>
</protein>
<evidence type="ECO:0000256" key="6">
    <source>
        <dbReference type="ARBA" id="ARBA00038999"/>
    </source>
</evidence>
<dbReference type="Gene3D" id="1.10.510.10">
    <property type="entry name" value="Transferase(Phosphotransferase) domain 1"/>
    <property type="match status" value="1"/>
</dbReference>
<evidence type="ECO:0000256" key="5">
    <source>
        <dbReference type="ARBA" id="ARBA00038035"/>
    </source>
</evidence>
<comment type="catalytic activity">
    <reaction evidence="8">
        <text>L-threonyl-[protein] + ATP = O-phospho-L-threonyl-[protein] + ADP + H(+)</text>
        <dbReference type="Rhea" id="RHEA:46608"/>
        <dbReference type="Rhea" id="RHEA-COMP:11060"/>
        <dbReference type="Rhea" id="RHEA-COMP:11605"/>
        <dbReference type="ChEBI" id="CHEBI:15378"/>
        <dbReference type="ChEBI" id="CHEBI:30013"/>
        <dbReference type="ChEBI" id="CHEBI:30616"/>
        <dbReference type="ChEBI" id="CHEBI:61977"/>
        <dbReference type="ChEBI" id="CHEBI:456216"/>
        <dbReference type="EC" id="2.7.12.2"/>
    </reaction>
</comment>
<dbReference type="GO" id="GO:0004672">
    <property type="term" value="F:protein kinase activity"/>
    <property type="evidence" value="ECO:0007669"/>
    <property type="project" value="InterPro"/>
</dbReference>
<keyword evidence="3" id="KW-0418">Kinase</keyword>
<evidence type="ECO:0000256" key="3">
    <source>
        <dbReference type="ARBA" id="ARBA00022777"/>
    </source>
</evidence>
<feature type="region of interest" description="Disordered" evidence="10">
    <location>
        <begin position="328"/>
        <end position="490"/>
    </location>
</feature>
<evidence type="ECO:0000256" key="4">
    <source>
        <dbReference type="ARBA" id="ARBA00022840"/>
    </source>
</evidence>
<evidence type="ECO:0000313" key="13">
    <source>
        <dbReference type="EMBL" id="KYF68857.1"/>
    </source>
</evidence>
<feature type="region of interest" description="Disordered" evidence="10">
    <location>
        <begin position="624"/>
        <end position="653"/>
    </location>
</feature>
<evidence type="ECO:0000256" key="8">
    <source>
        <dbReference type="ARBA" id="ARBA00049299"/>
    </source>
</evidence>
<dbReference type="CDD" id="cd14014">
    <property type="entry name" value="STKc_PknB_like"/>
    <property type="match status" value="1"/>
</dbReference>
<keyword evidence="11" id="KW-0812">Transmembrane</keyword>
<dbReference type="SUPFAM" id="SSF56112">
    <property type="entry name" value="Protein kinase-like (PK-like)"/>
    <property type="match status" value="1"/>
</dbReference>
<sequence length="730" mass="77191">MSRLPEPAPAALSLQFLAEIASGATTRVDLCRSVGPIRPGELLAVKRLHPHFAEDPAVSTRFFDEVRTTAALKHPNVVEVAGWGNDEQGSYFAVELVQGVSLARLMKTVFDTGEVFSERLVVHIGATLCRGLAAAHELRSPAGELLNLVHRDLTPGNVLVGFQGEVKIADFGLAKSSLRVMTTAVGARRRVTTYMAPEQARGGPADKRSDLFSLGVVLFELFSGKHPWPSSSDYELLRALTTQPAADLRELRPKIDKELVAIVMRCLEKDASSRFQSADDILARLEGWLRSHGYLEGNEEALGRFVRRNAMRQMRWFERAVSGGFAGVDKAPRPSLSATTAIPRRPPVDAARDRGAGAADRLRASGAERAQEAARAQERVHEEESTDFDPRGGGVTSSPLPSSATTRRVDIADEGARLRGPLSSDASDEKTVVVGGNGRGRADPASASSVSGRHRNSQPSYGSITSLDSEPRPPSARPPQLDPPRSTTAVTFSAERDAGAVAPAHGAHEGEKELDVEVDRLTTEAMRLREEARFAVAHAERKLAVAKVAAHVSSIAAEALRLAASSGAERASRRLDEALTLERAMHKAMSAPLTLAPEAAAGPVAWGNEQHAILAQLGLEHLASPATSRPPDLGQPPQSPPPAPPDPSAAPRIATAAPARSAAAGAVAAPLVVQGGASGVDVPSSPPSSVDALAFQASIRPMLLGVPRTIVVAVAAAAFAAFVLLAWLYS</sequence>
<feature type="compositionally biased region" description="Polar residues" evidence="10">
    <location>
        <begin position="446"/>
        <end position="468"/>
    </location>
</feature>
<evidence type="ECO:0000256" key="7">
    <source>
        <dbReference type="ARBA" id="ARBA00049014"/>
    </source>
</evidence>
<dbReference type="EC" id="2.7.12.2" evidence="6"/>
<dbReference type="Gene3D" id="3.30.200.20">
    <property type="entry name" value="Phosphorylase Kinase, domain 1"/>
    <property type="match status" value="1"/>
</dbReference>
<feature type="compositionally biased region" description="Basic and acidic residues" evidence="10">
    <location>
        <begin position="369"/>
        <end position="383"/>
    </location>
</feature>
<organism evidence="13 14">
    <name type="scientific">Sorangium cellulosum</name>
    <name type="common">Polyangium cellulosum</name>
    <dbReference type="NCBI Taxonomy" id="56"/>
    <lineage>
        <taxon>Bacteria</taxon>
        <taxon>Pseudomonadati</taxon>
        <taxon>Myxococcota</taxon>
        <taxon>Polyangia</taxon>
        <taxon>Polyangiales</taxon>
        <taxon>Polyangiaceae</taxon>
        <taxon>Sorangium</taxon>
    </lineage>
</organism>
<dbReference type="InterPro" id="IPR011009">
    <property type="entry name" value="Kinase-like_dom_sf"/>
</dbReference>
<dbReference type="PROSITE" id="PS00109">
    <property type="entry name" value="PROTEIN_KINASE_TYR"/>
    <property type="match status" value="1"/>
</dbReference>
<evidence type="ECO:0000313" key="14">
    <source>
        <dbReference type="Proteomes" id="UP000075260"/>
    </source>
</evidence>
<feature type="compositionally biased region" description="Pro residues" evidence="10">
    <location>
        <begin position="633"/>
        <end position="648"/>
    </location>
</feature>
<reference evidence="13 14" key="1">
    <citation type="submission" date="2014-02" db="EMBL/GenBank/DDBJ databases">
        <title>The small core and large imbalanced accessory genome model reveals a collaborative survival strategy of Sorangium cellulosum strains in nature.</title>
        <authorList>
            <person name="Han K."/>
            <person name="Peng R."/>
            <person name="Blom J."/>
            <person name="Li Y.-Z."/>
        </authorList>
    </citation>
    <scope>NUCLEOTIDE SEQUENCE [LARGE SCALE GENOMIC DNA]</scope>
    <source>
        <strain evidence="13 14">So0008-312</strain>
    </source>
</reference>
<proteinExistence type="inferred from homology"/>
<dbReference type="InterPro" id="IPR008266">
    <property type="entry name" value="Tyr_kinase_AS"/>
</dbReference>
<keyword evidence="1" id="KW-0808">Transferase</keyword>
<dbReference type="EMBL" id="JEMA01000525">
    <property type="protein sequence ID" value="KYF68857.1"/>
    <property type="molecule type" value="Genomic_DNA"/>
</dbReference>
<dbReference type="PROSITE" id="PS50011">
    <property type="entry name" value="PROTEIN_KINASE_DOM"/>
    <property type="match status" value="1"/>
</dbReference>
<feature type="domain" description="Protein kinase" evidence="12">
    <location>
        <begin position="14"/>
        <end position="295"/>
    </location>
</feature>
<dbReference type="PANTHER" id="PTHR48013:SF9">
    <property type="entry name" value="DUAL SPECIFICITY MITOGEN-ACTIVATED PROTEIN KINASE KINASE 5"/>
    <property type="match status" value="1"/>
</dbReference>
<evidence type="ECO:0000259" key="12">
    <source>
        <dbReference type="PROSITE" id="PS50011"/>
    </source>
</evidence>
<dbReference type="Pfam" id="PF00069">
    <property type="entry name" value="Pkinase"/>
    <property type="match status" value="1"/>
</dbReference>
<dbReference type="GO" id="GO:0005524">
    <property type="term" value="F:ATP binding"/>
    <property type="evidence" value="ECO:0007669"/>
    <property type="project" value="UniProtKB-KW"/>
</dbReference>
<dbReference type="OrthoDB" id="5485431at2"/>
<feature type="compositionally biased region" description="Pro residues" evidence="10">
    <location>
        <begin position="472"/>
        <end position="482"/>
    </location>
</feature>
<feature type="compositionally biased region" description="Basic and acidic residues" evidence="10">
    <location>
        <begin position="407"/>
        <end position="417"/>
    </location>
</feature>
<keyword evidence="2" id="KW-0547">Nucleotide-binding</keyword>
<dbReference type="AlphaFoldDB" id="A0A150QLJ5"/>
<evidence type="ECO:0000256" key="9">
    <source>
        <dbReference type="ARBA" id="ARBA00051693"/>
    </source>
</evidence>
<comment type="catalytic activity">
    <reaction evidence="7">
        <text>L-seryl-[protein] + ATP = O-phospho-L-seryl-[protein] + ADP + H(+)</text>
        <dbReference type="Rhea" id="RHEA:17989"/>
        <dbReference type="Rhea" id="RHEA-COMP:9863"/>
        <dbReference type="Rhea" id="RHEA-COMP:11604"/>
        <dbReference type="ChEBI" id="CHEBI:15378"/>
        <dbReference type="ChEBI" id="CHEBI:29999"/>
        <dbReference type="ChEBI" id="CHEBI:30616"/>
        <dbReference type="ChEBI" id="CHEBI:83421"/>
        <dbReference type="ChEBI" id="CHEBI:456216"/>
        <dbReference type="EC" id="2.7.12.2"/>
    </reaction>
</comment>
<evidence type="ECO:0000256" key="2">
    <source>
        <dbReference type="ARBA" id="ARBA00022741"/>
    </source>
</evidence>
<comment type="similarity">
    <text evidence="5">Belongs to the protein kinase superfamily. STE Ser/Thr protein kinase family. MAP kinase kinase subfamily.</text>
</comment>
<evidence type="ECO:0000256" key="10">
    <source>
        <dbReference type="SAM" id="MobiDB-lite"/>
    </source>
</evidence>
<gene>
    <name evidence="13" type="ORF">BE15_28310</name>
</gene>
<keyword evidence="11" id="KW-0472">Membrane</keyword>
<feature type="compositionally biased region" description="Basic and acidic residues" evidence="10">
    <location>
        <begin position="346"/>
        <end position="363"/>
    </location>
</feature>
<keyword evidence="4" id="KW-0067">ATP-binding</keyword>
<comment type="catalytic activity">
    <reaction evidence="9">
        <text>L-tyrosyl-[protein] + ATP = O-phospho-L-tyrosyl-[protein] + ADP + H(+)</text>
        <dbReference type="Rhea" id="RHEA:10596"/>
        <dbReference type="Rhea" id="RHEA-COMP:10136"/>
        <dbReference type="Rhea" id="RHEA-COMP:20101"/>
        <dbReference type="ChEBI" id="CHEBI:15378"/>
        <dbReference type="ChEBI" id="CHEBI:30616"/>
        <dbReference type="ChEBI" id="CHEBI:46858"/>
        <dbReference type="ChEBI" id="CHEBI:61978"/>
        <dbReference type="ChEBI" id="CHEBI:456216"/>
        <dbReference type="EC" id="2.7.12.2"/>
    </reaction>
</comment>
<comment type="caution">
    <text evidence="13">The sequence shown here is derived from an EMBL/GenBank/DDBJ whole genome shotgun (WGS) entry which is preliminary data.</text>
</comment>
<name>A0A150QLJ5_SORCE</name>